<accession>A0A3N5YMD0</accession>
<dbReference type="InterPro" id="IPR004089">
    <property type="entry name" value="MCPsignal_dom"/>
</dbReference>
<dbReference type="SUPFAM" id="SSF58104">
    <property type="entry name" value="Methyl-accepting chemotaxis protein (MCP) signaling domain"/>
    <property type="match status" value="1"/>
</dbReference>
<dbReference type="SMART" id="SM00283">
    <property type="entry name" value="MA"/>
    <property type="match status" value="1"/>
</dbReference>
<organism evidence="6 7">
    <name type="scientific">Alteromonas sediminis</name>
    <dbReference type="NCBI Taxonomy" id="2259342"/>
    <lineage>
        <taxon>Bacteria</taxon>
        <taxon>Pseudomonadati</taxon>
        <taxon>Pseudomonadota</taxon>
        <taxon>Gammaproteobacteria</taxon>
        <taxon>Alteromonadales</taxon>
        <taxon>Alteromonadaceae</taxon>
        <taxon>Alteromonas/Salinimonas group</taxon>
        <taxon>Alteromonas</taxon>
    </lineage>
</organism>
<comment type="subcellular location">
    <subcellularLocation>
        <location evidence="1">Membrane</location>
    </subcellularLocation>
</comment>
<dbReference type="EMBL" id="RPOK01000003">
    <property type="protein sequence ID" value="RPJ66501.1"/>
    <property type="molecule type" value="Genomic_DNA"/>
</dbReference>
<dbReference type="OrthoDB" id="9808588at2"/>
<gene>
    <name evidence="6" type="ORF">DRW07_10430</name>
</gene>
<sequence>MLVLKSSLEAKEAELDTQIRRNAELQSRIDELEHEKMALEEALHEQQDVAGGTDNQALINNMLDTLQQIRGIQESVQASVNQMGDGEDNMSSLFDISGTSLKEITKNMETLSTRMTQMNESISGLSETADNINKFVSTITSISDQTNLLALNAAIEAARAGDAGRGFSVVADEVRALATETNTSASEVADLVQKIIQSTRVAVDAVGELQENNEHLSSGVESLNGSYEEIVSRCNVMQSNLAQSSALSVVQSAKLDHIAWKGTVYSAVCGRTSRPSDDFFSPSSGSLGRWMSAQAGTPIATKSAFRELDGPNTKVHSEGAAALNAISSGNPDRAASHLQDMEVASGRLLSALDRLGHELS</sequence>
<dbReference type="Proteomes" id="UP000275281">
    <property type="component" value="Unassembled WGS sequence"/>
</dbReference>
<name>A0A3N5YMD0_9ALTE</name>
<protein>
    <submittedName>
        <fullName evidence="6">Chemotaxis protein</fullName>
    </submittedName>
</protein>
<dbReference type="PANTHER" id="PTHR32089:SF112">
    <property type="entry name" value="LYSOZYME-LIKE PROTEIN-RELATED"/>
    <property type="match status" value="1"/>
</dbReference>
<keyword evidence="7" id="KW-1185">Reference proteome</keyword>
<comment type="caution">
    <text evidence="6">The sequence shown here is derived from an EMBL/GenBank/DDBJ whole genome shotgun (WGS) entry which is preliminary data.</text>
</comment>
<feature type="domain" description="Methyl-accepting transducer" evidence="5">
    <location>
        <begin position="54"/>
        <end position="266"/>
    </location>
</feature>
<dbReference type="GO" id="GO:0006935">
    <property type="term" value="P:chemotaxis"/>
    <property type="evidence" value="ECO:0007669"/>
    <property type="project" value="UniProtKB-ARBA"/>
</dbReference>
<evidence type="ECO:0000259" key="5">
    <source>
        <dbReference type="PROSITE" id="PS50111"/>
    </source>
</evidence>
<evidence type="ECO:0000256" key="2">
    <source>
        <dbReference type="ARBA" id="ARBA00023224"/>
    </source>
</evidence>
<keyword evidence="2 3" id="KW-0807">Transducer</keyword>
<reference evidence="6 7" key="1">
    <citation type="submission" date="2018-11" db="EMBL/GenBank/DDBJ databases">
        <authorList>
            <person name="Ye M.-Q."/>
            <person name="Du Z.-J."/>
        </authorList>
    </citation>
    <scope>NUCLEOTIDE SEQUENCE [LARGE SCALE GENOMIC DNA]</scope>
    <source>
        <strain evidence="6 7">U0105</strain>
    </source>
</reference>
<evidence type="ECO:0000256" key="3">
    <source>
        <dbReference type="PROSITE-ProRule" id="PRU00284"/>
    </source>
</evidence>
<dbReference type="AlphaFoldDB" id="A0A3N5YMD0"/>
<dbReference type="RefSeq" id="WP_124027859.1">
    <property type="nucleotide sequence ID" value="NZ_JBHRSN010000006.1"/>
</dbReference>
<evidence type="ECO:0000313" key="6">
    <source>
        <dbReference type="EMBL" id="RPJ66501.1"/>
    </source>
</evidence>
<dbReference type="PROSITE" id="PS50111">
    <property type="entry name" value="CHEMOTAXIS_TRANSDUC_2"/>
    <property type="match status" value="1"/>
</dbReference>
<dbReference type="PANTHER" id="PTHR32089">
    <property type="entry name" value="METHYL-ACCEPTING CHEMOTAXIS PROTEIN MCPB"/>
    <property type="match status" value="1"/>
</dbReference>
<feature type="coiled-coil region" evidence="4">
    <location>
        <begin position="8"/>
        <end position="49"/>
    </location>
</feature>
<proteinExistence type="predicted"/>
<evidence type="ECO:0000256" key="4">
    <source>
        <dbReference type="SAM" id="Coils"/>
    </source>
</evidence>
<evidence type="ECO:0000256" key="1">
    <source>
        <dbReference type="ARBA" id="ARBA00004370"/>
    </source>
</evidence>
<dbReference type="GO" id="GO:0007165">
    <property type="term" value="P:signal transduction"/>
    <property type="evidence" value="ECO:0007669"/>
    <property type="project" value="UniProtKB-KW"/>
</dbReference>
<dbReference type="Gene3D" id="1.10.287.950">
    <property type="entry name" value="Methyl-accepting chemotaxis protein"/>
    <property type="match status" value="1"/>
</dbReference>
<evidence type="ECO:0000313" key="7">
    <source>
        <dbReference type="Proteomes" id="UP000275281"/>
    </source>
</evidence>
<keyword evidence="4" id="KW-0175">Coiled coil</keyword>
<dbReference type="GO" id="GO:0016020">
    <property type="term" value="C:membrane"/>
    <property type="evidence" value="ECO:0007669"/>
    <property type="project" value="UniProtKB-SubCell"/>
</dbReference>
<dbReference type="Pfam" id="PF00015">
    <property type="entry name" value="MCPsignal"/>
    <property type="match status" value="1"/>
</dbReference>